<keyword evidence="4" id="KW-0238">DNA-binding</keyword>
<evidence type="ECO:0000256" key="1">
    <source>
        <dbReference type="ARBA" id="ARBA00005384"/>
    </source>
</evidence>
<name>A0ABX2QQB6_9PSED</name>
<evidence type="ECO:0000259" key="6">
    <source>
        <dbReference type="PROSITE" id="PS50949"/>
    </source>
</evidence>
<evidence type="ECO:0000256" key="3">
    <source>
        <dbReference type="ARBA" id="ARBA00023015"/>
    </source>
</evidence>
<dbReference type="Gene3D" id="3.40.640.10">
    <property type="entry name" value="Type I PLP-dependent aspartate aminotransferase-like (Major domain)"/>
    <property type="match status" value="1"/>
</dbReference>
<dbReference type="InterPro" id="IPR004839">
    <property type="entry name" value="Aminotransferase_I/II_large"/>
</dbReference>
<dbReference type="PROSITE" id="PS50949">
    <property type="entry name" value="HTH_GNTR"/>
    <property type="match status" value="1"/>
</dbReference>
<keyword evidence="5" id="KW-0804">Transcription</keyword>
<dbReference type="PANTHER" id="PTHR46577:SF1">
    <property type="entry name" value="HTH-TYPE TRANSCRIPTIONAL REGULATORY PROTEIN GABR"/>
    <property type="match status" value="1"/>
</dbReference>
<dbReference type="EMBL" id="JACARY010000004">
    <property type="protein sequence ID" value="NWD93124.1"/>
    <property type="molecule type" value="Genomic_DNA"/>
</dbReference>
<dbReference type="Gene3D" id="1.10.10.10">
    <property type="entry name" value="Winged helix-like DNA-binding domain superfamily/Winged helix DNA-binding domain"/>
    <property type="match status" value="1"/>
</dbReference>
<dbReference type="InterPro" id="IPR051446">
    <property type="entry name" value="HTH_trans_reg/aminotransferase"/>
</dbReference>
<keyword evidence="3" id="KW-0805">Transcription regulation</keyword>
<dbReference type="Pfam" id="PF00392">
    <property type="entry name" value="GntR"/>
    <property type="match status" value="1"/>
</dbReference>
<gene>
    <name evidence="7" type="ORF">HX871_01730</name>
</gene>
<dbReference type="RefSeq" id="WP_050572425.1">
    <property type="nucleotide sequence ID" value="NZ_JACARY010000004.1"/>
</dbReference>
<protein>
    <submittedName>
        <fullName evidence="7">PLP-dependent aminotransferase family protein</fullName>
    </submittedName>
</protein>
<keyword evidence="8" id="KW-1185">Reference proteome</keyword>
<organism evidence="7 8">
    <name type="scientific">Pseudomonas reactans</name>
    <dbReference type="NCBI Taxonomy" id="117680"/>
    <lineage>
        <taxon>Bacteria</taxon>
        <taxon>Pseudomonadati</taxon>
        <taxon>Pseudomonadota</taxon>
        <taxon>Gammaproteobacteria</taxon>
        <taxon>Pseudomonadales</taxon>
        <taxon>Pseudomonadaceae</taxon>
        <taxon>Pseudomonas</taxon>
    </lineage>
</organism>
<sequence>MNKKVHHEGDGLPLFRQIYLRFRDSIKEGRLKPGDRVPSIRALASELHLAQGTVEAAYQLLISEGYLVTRGPAGTVVSPQIKSAPLKPLPIKSEAPQQSLIHTGETPQPLQMGLPALDAFPTKLWNRLAYRALRHSPIDGLIYPDARGHVSLRNAVAGYLGVSRGISCSPGQVFIVAGYRACLDLICRSLLHSGDSCWVEDPGYFATHHFLREAGANLVSVPVDNEGMIVQSGIQRGSDARFAVVTPTHQSPLCVPMSMPRRQSLLAWAHHQQSWIIEDDYDSEYRYLGRPLPALKSLDTYDRVLYCGTFSKVLLPSLRLAYLVVPENLVSRFAQIADTMHSHCPQLWQVTTANFINEGHFARHLKKMRDLYSTRRGLLVDALTSVLGSRLSIDHQVGGMHLVTRLAEGKDDRAIIAKAKSAGLSVHALTNWYLDAPSESGLLLGFTNVKDREQALFLATKLGQTIEN</sequence>
<dbReference type="SUPFAM" id="SSF53383">
    <property type="entry name" value="PLP-dependent transferases"/>
    <property type="match status" value="1"/>
</dbReference>
<keyword evidence="7" id="KW-0808">Transferase</keyword>
<reference evidence="7 8" key="1">
    <citation type="submission" date="2020-04" db="EMBL/GenBank/DDBJ databases">
        <title>Molecular characterization of pseudomonads from Agaricus bisporus reveal novel blotch 2 pathogens in Western Europe.</title>
        <authorList>
            <person name="Taparia T."/>
            <person name="Krijger M."/>
            <person name="Haynes E."/>
            <person name="Elpinstone J.G."/>
            <person name="Noble R."/>
            <person name="Van Der Wolf J."/>
        </authorList>
    </citation>
    <scope>NUCLEOTIDE SEQUENCE [LARGE SCALE GENOMIC DNA]</scope>
    <source>
        <strain evidence="7 8">P7774</strain>
    </source>
</reference>
<comment type="similarity">
    <text evidence="1">In the C-terminal section; belongs to the class-I pyridoxal-phosphate-dependent aminotransferase family.</text>
</comment>
<dbReference type="SUPFAM" id="SSF46785">
    <property type="entry name" value="Winged helix' DNA-binding domain"/>
    <property type="match status" value="1"/>
</dbReference>
<comment type="caution">
    <text evidence="7">The sequence shown here is derived from an EMBL/GenBank/DDBJ whole genome shotgun (WGS) entry which is preliminary data.</text>
</comment>
<dbReference type="InterPro" id="IPR015424">
    <property type="entry name" value="PyrdxlP-dep_Trfase"/>
</dbReference>
<evidence type="ECO:0000256" key="5">
    <source>
        <dbReference type="ARBA" id="ARBA00023163"/>
    </source>
</evidence>
<dbReference type="InterPro" id="IPR036390">
    <property type="entry name" value="WH_DNA-bd_sf"/>
</dbReference>
<evidence type="ECO:0000256" key="2">
    <source>
        <dbReference type="ARBA" id="ARBA00022898"/>
    </source>
</evidence>
<dbReference type="SMART" id="SM00345">
    <property type="entry name" value="HTH_GNTR"/>
    <property type="match status" value="1"/>
</dbReference>
<feature type="domain" description="HTH gntR-type" evidence="6">
    <location>
        <begin position="12"/>
        <end position="80"/>
    </location>
</feature>
<accession>A0ABX2QQB6</accession>
<evidence type="ECO:0000313" key="8">
    <source>
        <dbReference type="Proteomes" id="UP000572863"/>
    </source>
</evidence>
<dbReference type="CDD" id="cd07377">
    <property type="entry name" value="WHTH_GntR"/>
    <property type="match status" value="1"/>
</dbReference>
<dbReference type="InterPro" id="IPR000524">
    <property type="entry name" value="Tscrpt_reg_HTH_GntR"/>
</dbReference>
<dbReference type="Pfam" id="PF00155">
    <property type="entry name" value="Aminotran_1_2"/>
    <property type="match status" value="1"/>
</dbReference>
<dbReference type="InterPro" id="IPR015421">
    <property type="entry name" value="PyrdxlP-dep_Trfase_major"/>
</dbReference>
<dbReference type="PANTHER" id="PTHR46577">
    <property type="entry name" value="HTH-TYPE TRANSCRIPTIONAL REGULATORY PROTEIN GABR"/>
    <property type="match status" value="1"/>
</dbReference>
<evidence type="ECO:0000256" key="4">
    <source>
        <dbReference type="ARBA" id="ARBA00023125"/>
    </source>
</evidence>
<dbReference type="InterPro" id="IPR036388">
    <property type="entry name" value="WH-like_DNA-bd_sf"/>
</dbReference>
<keyword evidence="2" id="KW-0663">Pyridoxal phosphate</keyword>
<dbReference type="CDD" id="cd00609">
    <property type="entry name" value="AAT_like"/>
    <property type="match status" value="1"/>
</dbReference>
<keyword evidence="7" id="KW-0032">Aminotransferase</keyword>
<proteinExistence type="inferred from homology"/>
<evidence type="ECO:0000313" key="7">
    <source>
        <dbReference type="EMBL" id="NWD93124.1"/>
    </source>
</evidence>
<dbReference type="Proteomes" id="UP000572863">
    <property type="component" value="Unassembled WGS sequence"/>
</dbReference>
<dbReference type="GO" id="GO:0008483">
    <property type="term" value="F:transaminase activity"/>
    <property type="evidence" value="ECO:0007669"/>
    <property type="project" value="UniProtKB-KW"/>
</dbReference>